<evidence type="ECO:0000259" key="17">
    <source>
        <dbReference type="PROSITE" id="PS50119"/>
    </source>
</evidence>
<dbReference type="PROSITE" id="PS51284">
    <property type="entry name" value="DOC"/>
    <property type="match status" value="1"/>
</dbReference>
<dbReference type="InterPro" id="IPR004939">
    <property type="entry name" value="APC_su10/DOC_dom"/>
</dbReference>
<feature type="repeat" description="RCC1" evidence="14">
    <location>
        <begin position="774"/>
        <end position="829"/>
    </location>
</feature>
<dbReference type="PANTHER" id="PTHR45943:SF1">
    <property type="entry name" value="E3 UBIQUITIN-PROTEIN LIGASE MYCBP2"/>
    <property type="match status" value="1"/>
</dbReference>
<dbReference type="Gene3D" id="2.60.120.260">
    <property type="entry name" value="Galactose-binding domain-like"/>
    <property type="match status" value="1"/>
</dbReference>
<feature type="domain" description="DOC" evidence="18">
    <location>
        <begin position="2903"/>
        <end position="3078"/>
    </location>
</feature>
<dbReference type="InterPro" id="IPR016024">
    <property type="entry name" value="ARM-type_fold"/>
</dbReference>
<dbReference type="PROSITE" id="PS50089">
    <property type="entry name" value="ZF_RING_2"/>
    <property type="match status" value="1"/>
</dbReference>
<feature type="region of interest" description="Disordered" evidence="15">
    <location>
        <begin position="2673"/>
        <end position="2692"/>
    </location>
</feature>
<dbReference type="InterPro" id="IPR009091">
    <property type="entry name" value="RCC1/BLIP-II"/>
</dbReference>
<comment type="subcellular location">
    <subcellularLocation>
        <location evidence="2">Cell projection</location>
        <location evidence="2">Axon</location>
    </subcellularLocation>
</comment>
<dbReference type="CDD" id="cd19799">
    <property type="entry name" value="Bbox2_MYCBP2"/>
    <property type="match status" value="1"/>
</dbReference>
<dbReference type="SMART" id="SM00336">
    <property type="entry name" value="BBOX"/>
    <property type="match status" value="1"/>
</dbReference>
<keyword evidence="20" id="KW-1185">Reference proteome</keyword>
<dbReference type="InterPro" id="IPR000315">
    <property type="entry name" value="Znf_B-box"/>
</dbReference>
<reference evidence="19 20" key="1">
    <citation type="submission" date="2023-08" db="EMBL/GenBank/DDBJ databases">
        <title>A Necator americanus chromosomal reference genome.</title>
        <authorList>
            <person name="Ilik V."/>
            <person name="Petrzelkova K.J."/>
            <person name="Pardy F."/>
            <person name="Fuh T."/>
            <person name="Niatou-Singa F.S."/>
            <person name="Gouil Q."/>
            <person name="Baker L."/>
            <person name="Ritchie M.E."/>
            <person name="Jex A.R."/>
            <person name="Gazzola D."/>
            <person name="Li H."/>
            <person name="Toshio Fujiwara R."/>
            <person name="Zhan B."/>
            <person name="Aroian R.V."/>
            <person name="Pafco B."/>
            <person name="Schwarz E.M."/>
        </authorList>
    </citation>
    <scope>NUCLEOTIDE SEQUENCE [LARGE SCALE GENOMIC DNA]</scope>
    <source>
        <strain evidence="19 20">Aroian</strain>
        <tissue evidence="19">Whole animal</tissue>
    </source>
</reference>
<feature type="repeat" description="RCC1" evidence="14">
    <location>
        <begin position="830"/>
        <end position="881"/>
    </location>
</feature>
<dbReference type="Gene3D" id="2.60.120.820">
    <property type="entry name" value="PHR domain"/>
    <property type="match status" value="2"/>
</dbReference>
<dbReference type="Gene3D" id="3.30.40.10">
    <property type="entry name" value="Zinc/RING finger domain, C3HC4 (zinc finger)"/>
    <property type="match status" value="1"/>
</dbReference>
<evidence type="ECO:0000256" key="13">
    <source>
        <dbReference type="PROSITE-ProRule" id="PRU00024"/>
    </source>
</evidence>
<dbReference type="EC" id="2.3.2.33" evidence="5"/>
<dbReference type="SMART" id="SM01337">
    <property type="entry name" value="APC10"/>
    <property type="match status" value="1"/>
</dbReference>
<dbReference type="SUPFAM" id="SSF49785">
    <property type="entry name" value="Galactose-binding domain-like"/>
    <property type="match status" value="1"/>
</dbReference>
<evidence type="ECO:0000256" key="14">
    <source>
        <dbReference type="PROSITE-ProRule" id="PRU00235"/>
    </source>
</evidence>
<dbReference type="PANTHER" id="PTHR45943">
    <property type="entry name" value="E3 UBIQUITIN-PROTEIN LIGASE MYCBP2"/>
    <property type="match status" value="1"/>
</dbReference>
<evidence type="ECO:0000313" key="20">
    <source>
        <dbReference type="Proteomes" id="UP001303046"/>
    </source>
</evidence>
<dbReference type="InterPro" id="IPR000408">
    <property type="entry name" value="Reg_chr_condens"/>
</dbReference>
<dbReference type="Proteomes" id="UP001303046">
    <property type="component" value="Unassembled WGS sequence"/>
</dbReference>
<evidence type="ECO:0000256" key="9">
    <source>
        <dbReference type="ARBA" id="ARBA00022771"/>
    </source>
</evidence>
<sequence length="3747" mass="411129">MFVFYIQNYPNGSQKPEPDDETSPTLKASPHESGVVRISGGVFVYGVVDYGEDDDIDSIIMSYFLRELVPRDNSPSTSSEQSPSQLVSEQYGQLIKKYYPVRTKGSVLRIPSSRETEESQQEIVQLPQLSSELCAALHVVGPPSSFATVAIAKTLLAKYSDLLEKKETMEAVDDSHHVDNARERIDRSENAKTDQLVCVGMSCVFDILRQLSRRDPELCVQALNSLMALLQNLPVDSLRSEPKPSVESMMRVLRNLREEGSPSVCSRASSCLAALAVCSGLPDHLMEAVDALICTQRNEPQSTVSSYDDLQVPENLHRLCLKIQHKAHKGAEAGSSSWSERPLDEHRVLCSFDLPPLPTDSPSDTPDDDMRLQGSIACDGTYAYVLNYVGFYKIGSGLQETVLGKLYASNNSMKATRNCLLTFCNGSLYLRRGQSSCISVIDTDSLRDIGEVILPTDCVQTALFSDGSSFYHASVTSQSTLHLIPLNDSFVPIAEPKSRHAVRLTDVSFCCMGDTKSTPFKLPLTIPKYLHNQAADLHLGKDIAFLQSRSGKIYYAGNGIKYGLQETGTTWMELVLPESIVQMSVGAEYVLFRAGSGHAWIAGGDDGRRAGKLRRLTTVNRRKTQAVSCAAGSYAYVTDNGRVYVGGRHGMNVYPETGQILGLDGTHMSSIALGKTHAVAISKQGYVYTWGLNNLNQCGRTEQAPTSSNAQSRRRGSVVACEPSEHLFVKDVPSYCAQCGLCSARGSACPLPVFTRKSATCNCGTGDTTCLRCGLCRACGESTQQRPAGDTPTRTVLAPARVTIVRNQQNVKISSVSCGNFHTILLAADGTVFSFGSNCHGQLGTGDVRSKTEAQLVVLPPEVQVVQVAAGANHSVLRTSLGAVFTFGAHKMGQLVRSPEDSSWWHAAPGRVPGFGPGCESFATWIGAVGDATLIHSHTALIHSEDVIDAQLVASKHDLFIFPRQVGKEYVAFRRKHGCFAHHQLGTSGLYTSWCLESRYDILWSYNAAEMRVQAISIHLSTPKEIFSDGINSLAFLRSPEWAVPQESPTHCSSTQLGISLLSCTYAAAAIAKGRLWNEKDFMNSPEHGVSPSGGRSVVCRFESTGGGWGYSAHSIEAIQVKASKDVRFLGIGLYGGRGEYIAKIKLFRLPSDVSDEQCAELLSESDETLYDCGQREAAALMLAQPVLMKANHWHVVSAKISGPSSDCGATGRRVVECDDVTFTFRNSAISNNGTDVNVGQIPELYYQVVSSSGEATSSEDEKPDEYGSSRLFSSSSMDTVSPSAFLALLRVFDWSLTRVFEFHCEGDQRLWNTERAAATALIVMRILSRYILLVYRTNGEGEEPLATFAGAVVLLHSALLSMFDRANDCILEENFALTVVLNEAINLFVEISSCFMPSRYLLVRHLALAISSPVGHPLIAAVVGSLAKRSTLVDVFLHKTEFVRFPQLSKELSQHFTMEQQRVDTLTALPNILRFLYEKSFSESNDWWNVANIAQDIVVKLSKELAIPDVHKSLASTIVQTPIRFRRRSAVCTWDMSDGATDAICIRVEGGRIALRGVGVYLHAEQVRRIWQCEVHVLRDGDQFSLLSKTSCELTSGGAVDTGVILLPDSVTLAVGVTYAIKVWTPENGKTYCGEGGVNYIRLNNGARVTFSSCPLSENGTSLQRGQIPFFLYSVVESEKIDVGEAQDEIHKSFVMLLRLLSNKIGAFLVNGLIPQCARSLISRISGHVMVFMELFPNKAMEITCVLEQLIPMVSNVNASVKTSTISESFDRNSEICEGRTTQITVESPHPYKTNNLYSVVVGFEDTVHFLCVQFSPSCETAQADDQLRLYMGVNKESYVPVGRFFGSKDWPLTPLLLPGNSLWFVLETTAEVDGVTSEQMYGFHCTVTGYPAARKDSNLRLEQELAWLSASACRIMVQFSSDASSLTHLSTAEDDTRVLLEKHGSLLKKGLSLTHVPTLNELVQKGLPSSAQSPDLVFLREFLSACTTSTAGFLARWLPSGPVVDPARCQLSIVQTDMAVGKPITIRLTTKDQFDREVVCSSMCVEVSMTAGNASIYTSARFASAALPSLDLIKKNPFQPVLMNRCRYMSISAMPAYLNYCYEEIRLGFTKATVVREKINLKHKNNCTFEGEWTPTVAGSYRVACRVDGCELTHNYLIEISEREENTTRRREHRAAQLSRARKAAIPATLPFQAIRMRLGTSLTAPCVGTIPRGGTISYIEKIENEDGKWLRLTDETAVLYGHGNISGQVWCLAYHQHLRRELIPVVTDMVDRPSVRRQEDPPTLHTSPAQQSVIIEANETYILDASQRIQLYSRPSPDAVIEGAMLEGRTELEGSGWVSNQHGVWVRVANNNQFILAENSIGRSSIQSQSLSINGNEEEERSPPARQQGTTSMAIALRPSVAECCRTVFAAFLWHEHLVKDAMAAAAYLKFHQHLHNLWSNSDVREAAAPAALQPIVRLWIEICTAVRTSVDQHLIVPPTGGKTLGTMVETKRREASGGGCELCNCSFKVPVTVHMRMNHPGCGQDAQGYGYNSSGKFTSGWSGDCGSGGRAASTWYLLCSACRAQYLRKTPAGFRQERARRWREFRLSANAFDSRPEIIMRQNAVFLLDLNSSLDCDSKASSTATSGWTINLFPTQTPSPSAMGRSGPIGKKVVDSALFARSSFLSQSLSRTGHASDPGPKALPTSPPVIAMQSLAMDGTRSDEGDAREVLQSPSAALRTLISHQTPTTGEMLKRPVLAFVVEHHDLKRLRAACEQSIIRAVGFSHAFRVWNWLLRLVSSETSVSDIILQYLAALSSYNSFSDAFSTQHVRVLPHPWRLCFLAGPLAAKMVQHLHAFLYTIAVILQSSGVDARLRSLCFKAWTIQLTAHEQELLILTCNILGTVGGVLSEPSISENWITDSTDRSNLPQKGNDNVDVKEMRDLTNYARIEASSRQAMVVCLTDGSPETFWESGEEDKSRSRMLNVTCEGCSPVLLCLFIDNSRDEAFRTSLIAFRAAMTDGSRRDLMSKNLDQNFSGWVKCCVASVTHINISLKGPHNASRVRQLQLLGFLADGNAEVIRPSASHQLFFNNTQHDAFALFQAISAQAFSGESCEQQDALRERVVDLLFSRVTLQPLQNYVCTQVEAALEREVERLCSQGKRNYSYAVGLLAMANRMCETRATSNGECDVAPRHQVLQAATRLLAFAPEAVQTQCLSSLCSLLPTARASSVDVNRLLRHLLVPVAKALVLQVRDKAAHSVTTTTMNSCLTNAPLSWRTDRSVSPEIGKMTAQFISDVCSGAFNEDWSVSMRRELATALLGVVQLTTSLSKSGSRESMSKEAIPSILNSKRFWLSVAALALVRDRSWLALSEKWNDVRTPSQGPITLCENHDDGVTPAQVFCSDCECALCRECFSVMHLHKRNRSHRVTSLAPPPARLEEIDIHQGCARMRVANLLILFHGESLNGLVELPADPFAVLTTAVNIPAGRSTPSVCRFCGNALDPHNQLVGVCSHPDCVRYSATACCRTLACGHRCGGIAGEKHCLPCLVCTSEGTAQDGDDVCVVCFTDRLCAAPCIQLGCGHLLHYHCVRAVLEKRWPGPRIQFRFMNCPLCNVPISHPGLSDILEPLLALKADVTAKANMRLEFDGLLGCTALTDPQSEYFGRSEEYAMDRYMYVLCNVCKKAYFGGESRCQMGLQSFQFNATELVCGGCSAPAGTEVCGRHGAEYLEYKCRYCCSIAVYFCFVSDVDEVLEPYPAEPSAGPSV</sequence>
<evidence type="ECO:0000256" key="5">
    <source>
        <dbReference type="ARBA" id="ARBA00012249"/>
    </source>
</evidence>
<feature type="domain" description="B box-type" evidence="17">
    <location>
        <begin position="3365"/>
        <end position="3413"/>
    </location>
</feature>
<evidence type="ECO:0000313" key="19">
    <source>
        <dbReference type="EMBL" id="KAK6757220.1"/>
    </source>
</evidence>
<dbReference type="InterPro" id="IPR001841">
    <property type="entry name" value="Znf_RING"/>
</dbReference>
<evidence type="ECO:0000256" key="15">
    <source>
        <dbReference type="SAM" id="MobiDB-lite"/>
    </source>
</evidence>
<dbReference type="Gene3D" id="2.130.10.30">
    <property type="entry name" value="Regulator of chromosome condensation 1/beta-lactamase-inhibitor protein II"/>
    <property type="match status" value="2"/>
</dbReference>
<protein>
    <recommendedName>
        <fullName evidence="5">RCR-type E3 ubiquitin transferase</fullName>
        <ecNumber evidence="5">2.3.2.33</ecNumber>
    </recommendedName>
</protein>
<evidence type="ECO:0000256" key="4">
    <source>
        <dbReference type="ARBA" id="ARBA00005415"/>
    </source>
</evidence>
<dbReference type="InterPro" id="IPR038648">
    <property type="entry name" value="PHR_sf"/>
</dbReference>
<feature type="region of interest" description="Disordered" evidence="15">
    <location>
        <begin position="9"/>
        <end position="31"/>
    </location>
</feature>
<comment type="caution">
    <text evidence="19">The sequence shown here is derived from an EMBL/GenBank/DDBJ whole genome shotgun (WGS) entry which is preliminary data.</text>
</comment>
<name>A0ABR1E3F4_NECAM</name>
<organism evidence="19 20">
    <name type="scientific">Necator americanus</name>
    <name type="common">Human hookworm</name>
    <dbReference type="NCBI Taxonomy" id="51031"/>
    <lineage>
        <taxon>Eukaryota</taxon>
        <taxon>Metazoa</taxon>
        <taxon>Ecdysozoa</taxon>
        <taxon>Nematoda</taxon>
        <taxon>Chromadorea</taxon>
        <taxon>Rhabditida</taxon>
        <taxon>Rhabditina</taxon>
        <taxon>Rhabditomorpha</taxon>
        <taxon>Strongyloidea</taxon>
        <taxon>Ancylostomatidae</taxon>
        <taxon>Bunostominae</taxon>
        <taxon>Necator</taxon>
    </lineage>
</organism>
<dbReference type="PROSITE" id="PS50119">
    <property type="entry name" value="ZF_BBOX"/>
    <property type="match status" value="1"/>
</dbReference>
<keyword evidence="9 13" id="KW-0863">Zinc-finger</keyword>
<dbReference type="CDD" id="cd16463">
    <property type="entry name" value="RING-H2_PHR"/>
    <property type="match status" value="1"/>
</dbReference>
<evidence type="ECO:0000259" key="18">
    <source>
        <dbReference type="PROSITE" id="PS51284"/>
    </source>
</evidence>
<keyword evidence="11" id="KW-0862">Zinc</keyword>
<dbReference type="PRINTS" id="PR00633">
    <property type="entry name" value="RCCNDNSATION"/>
</dbReference>
<accession>A0ABR1E3F4</accession>
<keyword evidence="8" id="KW-0677">Repeat</keyword>
<feature type="region of interest" description="Disordered" evidence="15">
    <location>
        <begin position="2371"/>
        <end position="2392"/>
    </location>
</feature>
<dbReference type="SMART" id="SM00184">
    <property type="entry name" value="RING"/>
    <property type="match status" value="1"/>
</dbReference>
<evidence type="ECO:0000256" key="12">
    <source>
        <dbReference type="ARBA" id="ARBA00023273"/>
    </source>
</evidence>
<evidence type="ECO:0000259" key="16">
    <source>
        <dbReference type="PROSITE" id="PS50089"/>
    </source>
</evidence>
<gene>
    <name evidence="19" type="primary">Necator_chrV.g19988</name>
    <name evidence="19" type="ORF">RB195_015196</name>
</gene>
<dbReference type="SUPFAM" id="SSF50985">
    <property type="entry name" value="RCC1/BLIP-II"/>
    <property type="match status" value="1"/>
</dbReference>
<evidence type="ECO:0000256" key="8">
    <source>
        <dbReference type="ARBA" id="ARBA00022737"/>
    </source>
</evidence>
<keyword evidence="6" id="KW-0808">Transferase</keyword>
<keyword evidence="10" id="KW-0833">Ubl conjugation pathway</keyword>
<evidence type="ECO:0000256" key="10">
    <source>
        <dbReference type="ARBA" id="ARBA00022786"/>
    </source>
</evidence>
<dbReference type="InterPro" id="IPR008979">
    <property type="entry name" value="Galactose-bd-like_sf"/>
</dbReference>
<dbReference type="Pfam" id="PF00643">
    <property type="entry name" value="zf-B_box"/>
    <property type="match status" value="1"/>
</dbReference>
<dbReference type="InterPro" id="IPR012983">
    <property type="entry name" value="PHR"/>
</dbReference>
<keyword evidence="7" id="KW-0479">Metal-binding</keyword>
<comment type="catalytic activity">
    <reaction evidence="1">
        <text>[E2 ubiquitin-conjugating enzyme]-S-ubiquitinyl-L-cysteine + [acceptor protein]-L-threonine = [E2 ubiquitin-conjugating enzyme]-L-cysteine + [acceptor protein]-3-O-ubiquitinyl-L-threonine.</text>
        <dbReference type="EC" id="2.3.2.33"/>
    </reaction>
</comment>
<dbReference type="SUPFAM" id="SSF57850">
    <property type="entry name" value="RING/U-box"/>
    <property type="match status" value="1"/>
</dbReference>
<comment type="pathway">
    <text evidence="3">Protein modification; protein ubiquitination.</text>
</comment>
<proteinExistence type="inferred from homology"/>
<evidence type="ECO:0000256" key="7">
    <source>
        <dbReference type="ARBA" id="ARBA00022723"/>
    </source>
</evidence>
<feature type="domain" description="RING-type" evidence="16">
    <location>
        <begin position="3544"/>
        <end position="3595"/>
    </location>
</feature>
<evidence type="ECO:0000256" key="2">
    <source>
        <dbReference type="ARBA" id="ARBA00004489"/>
    </source>
</evidence>
<dbReference type="Pfam" id="PF08005">
    <property type="entry name" value="PHR"/>
    <property type="match status" value="2"/>
</dbReference>
<dbReference type="PROSITE" id="PS50012">
    <property type="entry name" value="RCC1_3"/>
    <property type="match status" value="2"/>
</dbReference>
<keyword evidence="12" id="KW-0966">Cell projection</keyword>
<evidence type="ECO:0000256" key="6">
    <source>
        <dbReference type="ARBA" id="ARBA00022679"/>
    </source>
</evidence>
<evidence type="ECO:0000256" key="3">
    <source>
        <dbReference type="ARBA" id="ARBA00004906"/>
    </source>
</evidence>
<dbReference type="InterPro" id="IPR013083">
    <property type="entry name" value="Znf_RING/FYVE/PHD"/>
</dbReference>
<dbReference type="Pfam" id="PF00415">
    <property type="entry name" value="RCC1"/>
    <property type="match status" value="1"/>
</dbReference>
<dbReference type="Pfam" id="PF13540">
    <property type="entry name" value="RCC1_2"/>
    <property type="match status" value="1"/>
</dbReference>
<dbReference type="EMBL" id="JAVFWL010000005">
    <property type="protein sequence ID" value="KAK6757220.1"/>
    <property type="molecule type" value="Genomic_DNA"/>
</dbReference>
<evidence type="ECO:0000256" key="1">
    <source>
        <dbReference type="ARBA" id="ARBA00000333"/>
    </source>
</evidence>
<comment type="similarity">
    <text evidence="4">Belongs to the RING-Cys relay (RCR) family.</text>
</comment>
<dbReference type="SUPFAM" id="SSF48371">
    <property type="entry name" value="ARM repeat"/>
    <property type="match status" value="1"/>
</dbReference>
<dbReference type="PROSITE" id="PS00626">
    <property type="entry name" value="RCC1_2"/>
    <property type="match status" value="1"/>
</dbReference>
<evidence type="ECO:0000256" key="11">
    <source>
        <dbReference type="ARBA" id="ARBA00022833"/>
    </source>
</evidence>